<feature type="compositionally biased region" description="Polar residues" evidence="1">
    <location>
        <begin position="301"/>
        <end position="312"/>
    </location>
</feature>
<proteinExistence type="predicted"/>
<feature type="region of interest" description="Disordered" evidence="1">
    <location>
        <begin position="176"/>
        <end position="312"/>
    </location>
</feature>
<keyword evidence="3" id="KW-1185">Reference proteome</keyword>
<accession>K0R3Z1</accession>
<evidence type="ECO:0000313" key="2">
    <source>
        <dbReference type="EMBL" id="EJK46279.1"/>
    </source>
</evidence>
<feature type="compositionally biased region" description="Gly residues" evidence="1">
    <location>
        <begin position="128"/>
        <end position="137"/>
    </location>
</feature>
<feature type="compositionally biased region" description="Low complexity" evidence="1">
    <location>
        <begin position="38"/>
        <end position="47"/>
    </location>
</feature>
<name>K0R3Z1_THAOC</name>
<evidence type="ECO:0000313" key="3">
    <source>
        <dbReference type="Proteomes" id="UP000266841"/>
    </source>
</evidence>
<dbReference type="AlphaFoldDB" id="K0R3Z1"/>
<feature type="compositionally biased region" description="Polar residues" evidence="1">
    <location>
        <begin position="262"/>
        <end position="275"/>
    </location>
</feature>
<protein>
    <submittedName>
        <fullName evidence="2">Uncharacterized protein</fullName>
    </submittedName>
</protein>
<evidence type="ECO:0000256" key="1">
    <source>
        <dbReference type="SAM" id="MobiDB-lite"/>
    </source>
</evidence>
<dbReference type="Proteomes" id="UP000266841">
    <property type="component" value="Unassembled WGS sequence"/>
</dbReference>
<dbReference type="EMBL" id="AGNL01047847">
    <property type="protein sequence ID" value="EJK46279.1"/>
    <property type="molecule type" value="Genomic_DNA"/>
</dbReference>
<gene>
    <name evidence="2" type="ORF">THAOC_35060</name>
</gene>
<comment type="caution">
    <text evidence="2">The sequence shown here is derived from an EMBL/GenBank/DDBJ whole genome shotgun (WGS) entry which is preliminary data.</text>
</comment>
<organism evidence="2 3">
    <name type="scientific">Thalassiosira oceanica</name>
    <name type="common">Marine diatom</name>
    <dbReference type="NCBI Taxonomy" id="159749"/>
    <lineage>
        <taxon>Eukaryota</taxon>
        <taxon>Sar</taxon>
        <taxon>Stramenopiles</taxon>
        <taxon>Ochrophyta</taxon>
        <taxon>Bacillariophyta</taxon>
        <taxon>Coscinodiscophyceae</taxon>
        <taxon>Thalassiosirophycidae</taxon>
        <taxon>Thalassiosirales</taxon>
        <taxon>Thalassiosiraceae</taxon>
        <taxon>Thalassiosira</taxon>
    </lineage>
</organism>
<feature type="compositionally biased region" description="Low complexity" evidence="1">
    <location>
        <begin position="145"/>
        <end position="164"/>
    </location>
</feature>
<feature type="region of interest" description="Disordered" evidence="1">
    <location>
        <begin position="1"/>
        <end position="164"/>
    </location>
</feature>
<sequence>MASTGTEVDAARRGVARRRVPEGPGEYEGAPDWDDDVPVSSPDSASAGDFPLLPPKHRQPHGLHPAPRPAARHVEPGVVVRDGGARRAASTPGRPRAREEAASGPPAGGGPRTLPVRADVRREQSVRGLGGTPGGARGESRPDVAGSGPAGETAEAAGEAPVAGRVRRFVRFARQADGDTVQAPLGLAGRRRVRRVVGTVSSAPPRPPGGRGVCPSSTGGGPGRGRRVRRIGPAPALLPQQGQEPDAAASARGGPKRGRSTARPSTPRGASSSNERPWETASGPSRSTGGGFRRAPPRLRTSATSRTSECPS</sequence>
<reference evidence="2 3" key="1">
    <citation type="journal article" date="2012" name="Genome Biol.">
        <title>Genome and low-iron response of an oceanic diatom adapted to chronic iron limitation.</title>
        <authorList>
            <person name="Lommer M."/>
            <person name="Specht M."/>
            <person name="Roy A.S."/>
            <person name="Kraemer L."/>
            <person name="Andreson R."/>
            <person name="Gutowska M.A."/>
            <person name="Wolf J."/>
            <person name="Bergner S.V."/>
            <person name="Schilhabel M.B."/>
            <person name="Klostermeier U.C."/>
            <person name="Beiko R.G."/>
            <person name="Rosenstiel P."/>
            <person name="Hippler M."/>
            <person name="Laroche J."/>
        </authorList>
    </citation>
    <scope>NUCLEOTIDE SEQUENCE [LARGE SCALE GENOMIC DNA]</scope>
    <source>
        <strain evidence="2 3">CCMP1005</strain>
    </source>
</reference>